<keyword evidence="1" id="KW-0645">Protease</keyword>
<comment type="similarity">
    <text evidence="5">Belongs to the peptidase S1 family. CLIP subfamily.</text>
</comment>
<sequence length="195" mass="21239">GFNSSADPDNFQVILGEYDTSVDSGDEQKIFVSGIYVHPKFVETSGYPFDIALVKLSQKAQVMPAVVPIALPENSTETFVNRECWVLGWGLTDSAASVIPNVLQEANITAITNEECAERWSFIEILESHLCVYKLASSPCNGDSGGSLACRDGNDTWRLAGVISWGISTCSGDYPAVNTRVSSYLEWIDEVISEN</sequence>
<evidence type="ECO:0000259" key="6">
    <source>
        <dbReference type="PROSITE" id="PS50240"/>
    </source>
</evidence>
<dbReference type="InterPro" id="IPR033116">
    <property type="entry name" value="TRYPSIN_SER"/>
</dbReference>
<dbReference type="InterPro" id="IPR051487">
    <property type="entry name" value="Ser/Thr_Proteases_Immune/Dev"/>
</dbReference>
<evidence type="ECO:0000313" key="8">
    <source>
        <dbReference type="RefSeq" id="XP_029653717.2"/>
    </source>
</evidence>
<accession>A0A6P7TWP3</accession>
<keyword evidence="7" id="KW-1185">Reference proteome</keyword>
<dbReference type="FunFam" id="2.40.10.10:FF:000036">
    <property type="entry name" value="Trypsin beta"/>
    <property type="match status" value="1"/>
</dbReference>
<dbReference type="Proteomes" id="UP000515154">
    <property type="component" value="Unplaced"/>
</dbReference>
<organism evidence="7 8">
    <name type="scientific">Octopus sinensis</name>
    <name type="common">East Asian common octopus</name>
    <dbReference type="NCBI Taxonomy" id="2607531"/>
    <lineage>
        <taxon>Eukaryota</taxon>
        <taxon>Metazoa</taxon>
        <taxon>Spiralia</taxon>
        <taxon>Lophotrochozoa</taxon>
        <taxon>Mollusca</taxon>
        <taxon>Cephalopoda</taxon>
        <taxon>Coleoidea</taxon>
        <taxon>Octopodiformes</taxon>
        <taxon>Octopoda</taxon>
        <taxon>Incirrata</taxon>
        <taxon>Octopodidae</taxon>
        <taxon>Octopus</taxon>
    </lineage>
</organism>
<reference evidence="8" key="1">
    <citation type="submission" date="2025-08" db="UniProtKB">
        <authorList>
            <consortium name="RefSeq"/>
        </authorList>
    </citation>
    <scope>IDENTIFICATION</scope>
</reference>
<dbReference type="SMART" id="SM00020">
    <property type="entry name" value="Tryp_SPc"/>
    <property type="match status" value="1"/>
</dbReference>
<dbReference type="Gene3D" id="2.40.10.10">
    <property type="entry name" value="Trypsin-like serine proteases"/>
    <property type="match status" value="1"/>
</dbReference>
<dbReference type="CDD" id="cd00190">
    <property type="entry name" value="Tryp_SPc"/>
    <property type="match status" value="1"/>
</dbReference>
<dbReference type="RefSeq" id="XP_029653717.2">
    <property type="nucleotide sequence ID" value="XM_029797857.2"/>
</dbReference>
<dbReference type="PANTHER" id="PTHR24256">
    <property type="entry name" value="TRYPTASE-RELATED"/>
    <property type="match status" value="1"/>
</dbReference>
<proteinExistence type="inferred from homology"/>
<evidence type="ECO:0000256" key="3">
    <source>
        <dbReference type="ARBA" id="ARBA00022825"/>
    </source>
</evidence>
<name>A0A6P7TWP3_9MOLL</name>
<dbReference type="InterPro" id="IPR001254">
    <property type="entry name" value="Trypsin_dom"/>
</dbReference>
<dbReference type="PROSITE" id="PS50240">
    <property type="entry name" value="TRYPSIN_DOM"/>
    <property type="match status" value="1"/>
</dbReference>
<dbReference type="GO" id="GO:0006508">
    <property type="term" value="P:proteolysis"/>
    <property type="evidence" value="ECO:0007669"/>
    <property type="project" value="UniProtKB-KW"/>
</dbReference>
<dbReference type="PROSITE" id="PS00135">
    <property type="entry name" value="TRYPSIN_SER"/>
    <property type="match status" value="1"/>
</dbReference>
<protein>
    <submittedName>
        <fullName evidence="8">Chymotrypsin-like protease CTRL-1</fullName>
    </submittedName>
</protein>
<dbReference type="Pfam" id="PF00089">
    <property type="entry name" value="Trypsin"/>
    <property type="match status" value="1"/>
</dbReference>
<evidence type="ECO:0000256" key="2">
    <source>
        <dbReference type="ARBA" id="ARBA00022801"/>
    </source>
</evidence>
<dbReference type="AlphaFoldDB" id="A0A6P7TWP3"/>
<dbReference type="KEGG" id="osn:115226866"/>
<evidence type="ECO:0000256" key="1">
    <source>
        <dbReference type="ARBA" id="ARBA00022670"/>
    </source>
</evidence>
<keyword evidence="2" id="KW-0378">Hydrolase</keyword>
<dbReference type="GO" id="GO:0004252">
    <property type="term" value="F:serine-type endopeptidase activity"/>
    <property type="evidence" value="ECO:0007669"/>
    <property type="project" value="InterPro"/>
</dbReference>
<keyword evidence="4" id="KW-1015">Disulfide bond</keyword>
<dbReference type="SUPFAM" id="SSF50494">
    <property type="entry name" value="Trypsin-like serine proteases"/>
    <property type="match status" value="1"/>
</dbReference>
<gene>
    <name evidence="8" type="primary">LOC115226866</name>
</gene>
<keyword evidence="3" id="KW-0720">Serine protease</keyword>
<evidence type="ECO:0000313" key="7">
    <source>
        <dbReference type="Proteomes" id="UP000515154"/>
    </source>
</evidence>
<dbReference type="InterPro" id="IPR043504">
    <property type="entry name" value="Peptidase_S1_PA_chymotrypsin"/>
</dbReference>
<feature type="domain" description="Peptidase S1" evidence="6">
    <location>
        <begin position="1"/>
        <end position="193"/>
    </location>
</feature>
<feature type="non-terminal residue" evidence="8">
    <location>
        <position position="1"/>
    </location>
</feature>
<evidence type="ECO:0000256" key="4">
    <source>
        <dbReference type="ARBA" id="ARBA00023157"/>
    </source>
</evidence>
<evidence type="ECO:0000256" key="5">
    <source>
        <dbReference type="ARBA" id="ARBA00024195"/>
    </source>
</evidence>
<dbReference type="InterPro" id="IPR009003">
    <property type="entry name" value="Peptidase_S1_PA"/>
</dbReference>